<name>A0A7Y0L3D0_9FIRM</name>
<reference evidence="1 2" key="1">
    <citation type="submission" date="2020-04" db="EMBL/GenBank/DDBJ databases">
        <authorList>
            <person name="Zhang R."/>
            <person name="Schippers A."/>
        </authorList>
    </citation>
    <scope>NUCLEOTIDE SEQUENCE [LARGE SCALE GENOMIC DNA]</scope>
    <source>
        <strain evidence="1 2">DSM 109850</strain>
    </source>
</reference>
<evidence type="ECO:0000313" key="1">
    <source>
        <dbReference type="EMBL" id="NMP22559.1"/>
    </source>
</evidence>
<evidence type="ECO:0000313" key="2">
    <source>
        <dbReference type="Proteomes" id="UP000533476"/>
    </source>
</evidence>
<proteinExistence type="predicted"/>
<organism evidence="1 2">
    <name type="scientific">Sulfobacillus harzensis</name>
    <dbReference type="NCBI Taxonomy" id="2729629"/>
    <lineage>
        <taxon>Bacteria</taxon>
        <taxon>Bacillati</taxon>
        <taxon>Bacillota</taxon>
        <taxon>Clostridia</taxon>
        <taxon>Eubacteriales</taxon>
        <taxon>Clostridiales Family XVII. Incertae Sedis</taxon>
        <taxon>Sulfobacillus</taxon>
    </lineage>
</organism>
<dbReference type="EMBL" id="JABBVZ010000025">
    <property type="protein sequence ID" value="NMP22559.1"/>
    <property type="molecule type" value="Genomic_DNA"/>
</dbReference>
<dbReference type="RefSeq" id="WP_169098984.1">
    <property type="nucleotide sequence ID" value="NZ_JABBVZ010000025.1"/>
</dbReference>
<keyword evidence="2" id="KW-1185">Reference proteome</keyword>
<protein>
    <submittedName>
        <fullName evidence="1">Uncharacterized protein</fullName>
    </submittedName>
</protein>
<accession>A0A7Y0L3D0</accession>
<gene>
    <name evidence="1" type="ORF">HIJ39_09365</name>
</gene>
<comment type="caution">
    <text evidence="1">The sequence shown here is derived from an EMBL/GenBank/DDBJ whole genome shotgun (WGS) entry which is preliminary data.</text>
</comment>
<sequence>MPQTWAWFHNPRTVLSLVRKLGEGTRVSLLVRDPEAQESVMVMGPLSRNMACYPFLDVRYQIRRFGITKSLAEHYTRVIARGGVVVCIESADSDALGVLHDLDAQDVLAPA</sequence>
<dbReference type="Proteomes" id="UP000533476">
    <property type="component" value="Unassembled WGS sequence"/>
</dbReference>
<dbReference type="AlphaFoldDB" id="A0A7Y0L3D0"/>